<accession>A0A0W0TMZ7</accession>
<dbReference type="InterPro" id="IPR021136">
    <property type="entry name" value="Flagellar_hook_control-like_C"/>
</dbReference>
<organism evidence="2 3">
    <name type="scientific">Legionella feeleii</name>
    <dbReference type="NCBI Taxonomy" id="453"/>
    <lineage>
        <taxon>Bacteria</taxon>
        <taxon>Pseudomonadati</taxon>
        <taxon>Pseudomonadota</taxon>
        <taxon>Gammaproteobacteria</taxon>
        <taxon>Legionellales</taxon>
        <taxon>Legionellaceae</taxon>
        <taxon>Legionella</taxon>
    </lineage>
</organism>
<dbReference type="STRING" id="453.Lfee_1855"/>
<dbReference type="Pfam" id="PF02120">
    <property type="entry name" value="Flg_hook"/>
    <property type="match status" value="1"/>
</dbReference>
<dbReference type="AlphaFoldDB" id="A0A0W0TMZ7"/>
<evidence type="ECO:0000259" key="1">
    <source>
        <dbReference type="Pfam" id="PF02120"/>
    </source>
</evidence>
<keyword evidence="2" id="KW-0966">Cell projection</keyword>
<gene>
    <name evidence="2" type="ORF">Lfee_1855</name>
</gene>
<dbReference type="Proteomes" id="UP000054698">
    <property type="component" value="Unassembled WGS sequence"/>
</dbReference>
<sequence length="393" mass="43388">MPVDIGYTPSIRLNPIQELKITKPDIELYAGQILKTVVVKELNENQVLININGQNINANTAHHFDAGELLQVKVVLANDETILQVLHEPPPLTPIQTALLQALPKQASATHLLASLTALENMPNLPAAVQQQLHQLIDSITPLSRLPQHFAQAIRQSGLFWEATLLASQQNNVTQSLNNDFKGQCLRLLAVLLNEGITPANAAPDPVVQQYSQDDTLPLPGAIPHPPQRLPLPNFNDHTINSILGVLLEQTEQVLARIKTSQLTHLLHSPDQPYSLMLELPLRVDADLELLPLLIKEHRQSAATAESSWSVTFAINLANLGSLQARLRLQDRLLDIQINAEKPDTVDLLATHQQTVAELLAALDLDLGLWCLHLGLEKDDIDTSNLRLLDLRV</sequence>
<reference evidence="2 3" key="1">
    <citation type="submission" date="2015-11" db="EMBL/GenBank/DDBJ databases">
        <title>Genomic analysis of 38 Legionella species identifies large and diverse effector repertoires.</title>
        <authorList>
            <person name="Burstein D."/>
            <person name="Amaro F."/>
            <person name="Zusman T."/>
            <person name="Lifshitz Z."/>
            <person name="Cohen O."/>
            <person name="Gilbert J.A."/>
            <person name="Pupko T."/>
            <person name="Shuman H.A."/>
            <person name="Segal G."/>
        </authorList>
    </citation>
    <scope>NUCLEOTIDE SEQUENCE [LARGE SCALE GENOMIC DNA]</scope>
    <source>
        <strain evidence="2 3">WO-44C</strain>
    </source>
</reference>
<dbReference type="PATRIC" id="fig|453.4.peg.2036"/>
<dbReference type="InterPro" id="IPR038610">
    <property type="entry name" value="FliK-like_C_sf"/>
</dbReference>
<comment type="caution">
    <text evidence="2">The sequence shown here is derived from an EMBL/GenBank/DDBJ whole genome shotgun (WGS) entry which is preliminary data.</text>
</comment>
<dbReference type="EMBL" id="LNYB01000080">
    <property type="protein sequence ID" value="KTC96943.1"/>
    <property type="molecule type" value="Genomic_DNA"/>
</dbReference>
<evidence type="ECO:0000313" key="2">
    <source>
        <dbReference type="EMBL" id="KTC96943.1"/>
    </source>
</evidence>
<proteinExistence type="predicted"/>
<dbReference type="OrthoDB" id="5644314at2"/>
<keyword evidence="2" id="KW-0969">Cilium</keyword>
<keyword evidence="2" id="KW-0282">Flagellum</keyword>
<dbReference type="Gene3D" id="3.30.750.140">
    <property type="match status" value="1"/>
</dbReference>
<dbReference type="RefSeq" id="WP_058446061.1">
    <property type="nucleotide sequence ID" value="NZ_CAAAHT010000050.1"/>
</dbReference>
<keyword evidence="3" id="KW-1185">Reference proteome</keyword>
<protein>
    <submittedName>
        <fullName evidence="2">Flagellar hook-length control protein FliK</fullName>
    </submittedName>
</protein>
<evidence type="ECO:0000313" key="3">
    <source>
        <dbReference type="Proteomes" id="UP000054698"/>
    </source>
</evidence>
<feature type="domain" description="Flagellar hook-length control protein-like C-terminal" evidence="1">
    <location>
        <begin position="299"/>
        <end position="368"/>
    </location>
</feature>
<name>A0A0W0TMZ7_9GAMM</name>